<dbReference type="GO" id="GO:0000139">
    <property type="term" value="C:Golgi membrane"/>
    <property type="evidence" value="ECO:0007669"/>
    <property type="project" value="UniProtKB-SubCell"/>
</dbReference>
<evidence type="ECO:0000256" key="8">
    <source>
        <dbReference type="ARBA" id="ARBA00031344"/>
    </source>
</evidence>
<keyword evidence="5" id="KW-0653">Protein transport</keyword>
<evidence type="ECO:0000313" key="11">
    <source>
        <dbReference type="Proteomes" id="UP000761534"/>
    </source>
</evidence>
<dbReference type="GO" id="GO:0006891">
    <property type="term" value="P:intra-Golgi vesicle-mediated transport"/>
    <property type="evidence" value="ECO:0007669"/>
    <property type="project" value="TreeGrafter"/>
</dbReference>
<evidence type="ECO:0000313" key="10">
    <source>
        <dbReference type="EMBL" id="KAA8912129.1"/>
    </source>
</evidence>
<evidence type="ECO:0000259" key="9">
    <source>
        <dbReference type="Pfam" id="PF06148"/>
    </source>
</evidence>
<dbReference type="InterPro" id="IPR024602">
    <property type="entry name" value="COG_su2_N"/>
</dbReference>
<evidence type="ECO:0000256" key="4">
    <source>
        <dbReference type="ARBA" id="ARBA00022448"/>
    </source>
</evidence>
<dbReference type="Pfam" id="PF06148">
    <property type="entry name" value="COG2_N"/>
    <property type="match status" value="1"/>
</dbReference>
<organism evidence="10 11">
    <name type="scientific">Trichomonascus ciferrii</name>
    <dbReference type="NCBI Taxonomy" id="44093"/>
    <lineage>
        <taxon>Eukaryota</taxon>
        <taxon>Fungi</taxon>
        <taxon>Dikarya</taxon>
        <taxon>Ascomycota</taxon>
        <taxon>Saccharomycotina</taxon>
        <taxon>Dipodascomycetes</taxon>
        <taxon>Dipodascales</taxon>
        <taxon>Trichomonascaceae</taxon>
        <taxon>Trichomonascus</taxon>
        <taxon>Trichomonascus ciferrii complex</taxon>
    </lineage>
</organism>
<dbReference type="OrthoDB" id="332281at2759"/>
<dbReference type="AlphaFoldDB" id="A0A642V8G2"/>
<evidence type="ECO:0000256" key="2">
    <source>
        <dbReference type="ARBA" id="ARBA00007603"/>
    </source>
</evidence>
<gene>
    <name evidence="10" type="ORF">TRICI_003594</name>
</gene>
<comment type="subcellular location">
    <subcellularLocation>
        <location evidence="1">Golgi apparatus membrane</location>
        <topology evidence="1">Peripheral membrane protein</topology>
    </subcellularLocation>
</comment>
<name>A0A642V8G2_9ASCO</name>
<feature type="domain" description="Conserved oligomeric Golgi complex subunit 2 N-terminal" evidence="9">
    <location>
        <begin position="20"/>
        <end position="90"/>
    </location>
</feature>
<keyword evidence="11" id="KW-1185">Reference proteome</keyword>
<dbReference type="PANTHER" id="PTHR12961">
    <property type="entry name" value="CONSERVED OLIGOMERIC GOLGI COMPLEX COMPONENT 2"/>
    <property type="match status" value="1"/>
</dbReference>
<evidence type="ECO:0000256" key="1">
    <source>
        <dbReference type="ARBA" id="ARBA00004395"/>
    </source>
</evidence>
<comment type="similarity">
    <text evidence="2">Belongs to the COG2 family.</text>
</comment>
<dbReference type="EMBL" id="SWFS01000264">
    <property type="protein sequence ID" value="KAA8912129.1"/>
    <property type="molecule type" value="Genomic_DNA"/>
</dbReference>
<accession>A0A642V8G2</accession>
<dbReference type="GO" id="GO:0007030">
    <property type="term" value="P:Golgi organization"/>
    <property type="evidence" value="ECO:0007669"/>
    <property type="project" value="InterPro"/>
</dbReference>
<proteinExistence type="inferred from homology"/>
<dbReference type="VEuPathDB" id="FungiDB:TRICI_003594"/>
<dbReference type="PANTHER" id="PTHR12961:SF0">
    <property type="entry name" value="CONSERVED OLIGOMERIC GOLGI COMPLEX SUBUNIT 2"/>
    <property type="match status" value="1"/>
</dbReference>
<dbReference type="InterPro" id="IPR009316">
    <property type="entry name" value="COG2"/>
</dbReference>
<evidence type="ECO:0000256" key="6">
    <source>
        <dbReference type="ARBA" id="ARBA00023034"/>
    </source>
</evidence>
<dbReference type="GO" id="GO:0015031">
    <property type="term" value="P:protein transport"/>
    <property type="evidence" value="ECO:0007669"/>
    <property type="project" value="UniProtKB-KW"/>
</dbReference>
<keyword evidence="6" id="KW-0333">Golgi apparatus</keyword>
<dbReference type="Proteomes" id="UP000761534">
    <property type="component" value="Unassembled WGS sequence"/>
</dbReference>
<evidence type="ECO:0000256" key="7">
    <source>
        <dbReference type="ARBA" id="ARBA00023136"/>
    </source>
</evidence>
<reference evidence="10" key="1">
    <citation type="journal article" date="2019" name="G3 (Bethesda)">
        <title>Genome Assemblies of Two Rare Opportunistic Yeast Pathogens: Diutina rugosa (syn. Candida rugosa) and Trichomonascus ciferrii (syn. Candida ciferrii).</title>
        <authorList>
            <person name="Mixao V."/>
            <person name="Saus E."/>
            <person name="Hansen A.P."/>
            <person name="Lass-Florl C."/>
            <person name="Gabaldon T."/>
        </authorList>
    </citation>
    <scope>NUCLEOTIDE SEQUENCE</scope>
    <source>
        <strain evidence="10">CBS 4856</strain>
    </source>
</reference>
<protein>
    <recommendedName>
        <fullName evidence="3">Conserved oligomeric Golgi complex subunit 2</fullName>
    </recommendedName>
    <alternativeName>
        <fullName evidence="8">Component of oligomeric Golgi complex 2</fullName>
    </alternativeName>
</protein>
<evidence type="ECO:0000256" key="3">
    <source>
        <dbReference type="ARBA" id="ARBA00020977"/>
    </source>
</evidence>
<keyword evidence="4" id="KW-0813">Transport</keyword>
<sequence length="224" mass="26213">MERYFGEDDSEGLPAAKQIQREAFSKPDFRADEFLTAYHRFQTLDDLQAQLRKWAQVLGQELVDAINEDYGAFLDLGNQLSGGEDRVQDVKIQIQSFQKETTKVKSSLDRNRDEMDKLLDEKRRVVGLQNRARGLLLFHNRLCDLEAQLEQEESENIETLAKSYLTLAKTADRLKHKEQFIGSRMDRLSIARTKILQRLQQRQKESTDSDERLRLLLFYQEIKS</sequence>
<evidence type="ECO:0000256" key="5">
    <source>
        <dbReference type="ARBA" id="ARBA00022927"/>
    </source>
</evidence>
<dbReference type="GO" id="GO:0017119">
    <property type="term" value="C:Golgi transport complex"/>
    <property type="evidence" value="ECO:0007669"/>
    <property type="project" value="TreeGrafter"/>
</dbReference>
<keyword evidence="7" id="KW-0472">Membrane</keyword>
<comment type="caution">
    <text evidence="10">The sequence shown here is derived from an EMBL/GenBank/DDBJ whole genome shotgun (WGS) entry which is preliminary data.</text>
</comment>